<dbReference type="InterPro" id="IPR014347">
    <property type="entry name" value="Tautomerase/MIF_sf"/>
</dbReference>
<reference evidence="1 2" key="1">
    <citation type="submission" date="2023-07" db="EMBL/GenBank/DDBJ databases">
        <title>Sorghum-associated microbial communities from plants grown in Nebraska, USA.</title>
        <authorList>
            <person name="Schachtman D."/>
        </authorList>
    </citation>
    <scope>NUCLEOTIDE SEQUENCE [LARGE SCALE GENOMIC DNA]</scope>
    <source>
        <strain evidence="1 2">CC146</strain>
    </source>
</reference>
<evidence type="ECO:0000313" key="1">
    <source>
        <dbReference type="EMBL" id="MDP9802245.1"/>
    </source>
</evidence>
<proteinExistence type="predicted"/>
<dbReference type="EMBL" id="JAUSQP010000001">
    <property type="protein sequence ID" value="MDP9802245.1"/>
    <property type="molecule type" value="Genomic_DNA"/>
</dbReference>
<dbReference type="EC" id="5.3.2.6" evidence="1"/>
<evidence type="ECO:0000313" key="2">
    <source>
        <dbReference type="Proteomes" id="UP001240164"/>
    </source>
</evidence>
<dbReference type="SUPFAM" id="SSF55331">
    <property type="entry name" value="Tautomerase/MIF"/>
    <property type="match status" value="1"/>
</dbReference>
<name>A0ABD5AI95_ACICA</name>
<keyword evidence="1" id="KW-0413">Isomerase</keyword>
<gene>
    <name evidence="1" type="ORF">J2771_000499</name>
</gene>
<dbReference type="AlphaFoldDB" id="A0ABD5AI95"/>
<sequence length="130" mass="14930">MPAIKLLLSGERADYDVVSIIENLTEMTCRILIKEKSKTMIIVEFIQRDLWFIGSNSLDSLGKNSFKIDVTVTDETCTKDQKASYIKEGFILLNRYVNQLHEHSNIHVIDCRGGAYGYGGKTQDYLYYHK</sequence>
<organism evidence="1 2">
    <name type="scientific">Acinetobacter calcoaceticus</name>
    <dbReference type="NCBI Taxonomy" id="471"/>
    <lineage>
        <taxon>Bacteria</taxon>
        <taxon>Pseudomonadati</taxon>
        <taxon>Pseudomonadota</taxon>
        <taxon>Gammaproteobacteria</taxon>
        <taxon>Moraxellales</taxon>
        <taxon>Moraxellaceae</taxon>
        <taxon>Acinetobacter</taxon>
        <taxon>Acinetobacter calcoaceticus/baumannii complex</taxon>
    </lineage>
</organism>
<accession>A0ABD5AI95</accession>
<dbReference type="Proteomes" id="UP001240164">
    <property type="component" value="Unassembled WGS sequence"/>
</dbReference>
<protein>
    <submittedName>
        <fullName evidence="1">4-oxalocrotonate tautomerase</fullName>
        <ecNumber evidence="1">5.3.2.6</ecNumber>
    </submittedName>
</protein>
<dbReference type="RefSeq" id="WP_017390840.1">
    <property type="nucleotide sequence ID" value="NZ_BAABSM010000001.1"/>
</dbReference>
<dbReference type="GO" id="GO:0016853">
    <property type="term" value="F:isomerase activity"/>
    <property type="evidence" value="ECO:0007669"/>
    <property type="project" value="UniProtKB-KW"/>
</dbReference>
<comment type="caution">
    <text evidence="1">The sequence shown here is derived from an EMBL/GenBank/DDBJ whole genome shotgun (WGS) entry which is preliminary data.</text>
</comment>